<feature type="region of interest" description="Disordered" evidence="7">
    <location>
        <begin position="1"/>
        <end position="33"/>
    </location>
</feature>
<sequence length="414" mass="45902">MVEKKKAKAKAPAKKAKKPVKKKKATEKKPKKEVVREIEPVKKETWEGLPLTKSVMDAIAVIAERENLNKQRTDDFIDIIKNHFEGINVEAGEAVGIVAAQSLGEPGTQLTLRTKHYAGAAEVSVGSGIQRVEEIVDGRSKSKYPTMTIFLNEKLRADHDKAEAFGKTLIDVRMEEVVKLQEDFAKKRIIVTVNEEAVKENGMDVKELISTIKSGIKDAKASQRKNSIEFVFPQKEALLKIRKNILKFMNSKVQGVKGIEKSIVSEEHGEFVIKTSGSNLKIVLKMDEIDSSRTTTNDIIEVSKTLGIEAGRLMIVNELHKTLDENGILIDLRHIILLADLMTYTGSVKGIVRTGITRGKSSPFARAAFEETVKHLLDASFKGERERLEGVVENIIVGQPIKVGTGIVELTMTK</sequence>
<evidence type="ECO:0000256" key="6">
    <source>
        <dbReference type="ARBA" id="ARBA00048552"/>
    </source>
</evidence>
<accession>A0A2D6M0V5</accession>
<comment type="caution">
    <text evidence="9">The sequence shown here is derived from an EMBL/GenBank/DDBJ whole genome shotgun (WGS) entry which is preliminary data.</text>
</comment>
<dbReference type="EC" id="2.7.7.6" evidence="1"/>
<evidence type="ECO:0000259" key="8">
    <source>
        <dbReference type="Pfam" id="PF04998"/>
    </source>
</evidence>
<evidence type="ECO:0000256" key="7">
    <source>
        <dbReference type="SAM" id="MobiDB-lite"/>
    </source>
</evidence>
<feature type="compositionally biased region" description="Basic residues" evidence="7">
    <location>
        <begin position="1"/>
        <end position="26"/>
    </location>
</feature>
<evidence type="ECO:0000256" key="4">
    <source>
        <dbReference type="ARBA" id="ARBA00022695"/>
    </source>
</evidence>
<evidence type="ECO:0000256" key="2">
    <source>
        <dbReference type="ARBA" id="ARBA00022478"/>
    </source>
</evidence>
<dbReference type="Proteomes" id="UP000226592">
    <property type="component" value="Unassembled WGS sequence"/>
</dbReference>
<keyword evidence="2 9" id="KW-0240">DNA-directed RNA polymerase</keyword>
<comment type="catalytic activity">
    <reaction evidence="6">
        <text>RNA(n) + a ribonucleoside 5'-triphosphate = RNA(n+1) + diphosphate</text>
        <dbReference type="Rhea" id="RHEA:21248"/>
        <dbReference type="Rhea" id="RHEA-COMP:14527"/>
        <dbReference type="Rhea" id="RHEA-COMP:17342"/>
        <dbReference type="ChEBI" id="CHEBI:33019"/>
        <dbReference type="ChEBI" id="CHEBI:61557"/>
        <dbReference type="ChEBI" id="CHEBI:140395"/>
        <dbReference type="EC" id="2.7.7.6"/>
    </reaction>
</comment>
<protein>
    <recommendedName>
        <fullName evidence="1">DNA-directed RNA polymerase</fullName>
        <ecNumber evidence="1">2.7.7.6</ecNumber>
    </recommendedName>
</protein>
<dbReference type="InterPro" id="IPR045867">
    <property type="entry name" value="DNA-dir_RpoC_beta_prime"/>
</dbReference>
<dbReference type="PANTHER" id="PTHR19376">
    <property type="entry name" value="DNA-DIRECTED RNA POLYMERASE"/>
    <property type="match status" value="1"/>
</dbReference>
<organism evidence="9 10">
    <name type="scientific">Candidatus Iainarchaeum sp</name>
    <dbReference type="NCBI Taxonomy" id="3101447"/>
    <lineage>
        <taxon>Archaea</taxon>
        <taxon>Candidatus Iainarchaeota</taxon>
        <taxon>Candidatus Iainarchaeia</taxon>
        <taxon>Candidatus Iainarchaeales</taxon>
        <taxon>Candidatus Iainarchaeaceae</taxon>
        <taxon>Candidatus Iainarchaeum</taxon>
    </lineage>
</organism>
<dbReference type="EMBL" id="NZBU01000005">
    <property type="protein sequence ID" value="MAG22019.1"/>
    <property type="molecule type" value="Genomic_DNA"/>
</dbReference>
<keyword evidence="3" id="KW-0808">Transferase</keyword>
<evidence type="ECO:0000256" key="5">
    <source>
        <dbReference type="ARBA" id="ARBA00023163"/>
    </source>
</evidence>
<evidence type="ECO:0000256" key="1">
    <source>
        <dbReference type="ARBA" id="ARBA00012418"/>
    </source>
</evidence>
<dbReference type="SUPFAM" id="SSF64484">
    <property type="entry name" value="beta and beta-prime subunits of DNA dependent RNA-polymerase"/>
    <property type="match status" value="1"/>
</dbReference>
<keyword evidence="4" id="KW-0548">Nucleotidyltransferase</keyword>
<evidence type="ECO:0000313" key="10">
    <source>
        <dbReference type="Proteomes" id="UP000226592"/>
    </source>
</evidence>
<dbReference type="AlphaFoldDB" id="A0A2D6M0V5"/>
<name>A0A2D6M0V5_9ARCH</name>
<evidence type="ECO:0000256" key="3">
    <source>
        <dbReference type="ARBA" id="ARBA00022679"/>
    </source>
</evidence>
<dbReference type="GO" id="GO:0000428">
    <property type="term" value="C:DNA-directed RNA polymerase complex"/>
    <property type="evidence" value="ECO:0007669"/>
    <property type="project" value="UniProtKB-KW"/>
</dbReference>
<proteinExistence type="predicted"/>
<dbReference type="GO" id="GO:0003677">
    <property type="term" value="F:DNA binding"/>
    <property type="evidence" value="ECO:0007669"/>
    <property type="project" value="InterPro"/>
</dbReference>
<gene>
    <name evidence="9" type="ORF">CL943_01760</name>
</gene>
<dbReference type="GO" id="GO:0006351">
    <property type="term" value="P:DNA-templated transcription"/>
    <property type="evidence" value="ECO:0007669"/>
    <property type="project" value="InterPro"/>
</dbReference>
<feature type="domain" description="RNA polymerase Rpb1" evidence="8">
    <location>
        <begin position="75"/>
        <end position="362"/>
    </location>
</feature>
<dbReference type="Pfam" id="PF04998">
    <property type="entry name" value="RNA_pol_Rpb1_5"/>
    <property type="match status" value="1"/>
</dbReference>
<keyword evidence="5" id="KW-0804">Transcription</keyword>
<dbReference type="InterPro" id="IPR007081">
    <property type="entry name" value="RNA_pol_Rpb1_5"/>
</dbReference>
<evidence type="ECO:0000313" key="9">
    <source>
        <dbReference type="EMBL" id="MAG22019.1"/>
    </source>
</evidence>
<reference evidence="10" key="1">
    <citation type="submission" date="2017-09" db="EMBL/GenBank/DDBJ databases">
        <title>The Reconstruction of 2,631 Draft Metagenome-Assembled Genomes from the Global Oceans.</title>
        <authorList>
            <person name="Tully B.J."/>
            <person name="Graham E.D."/>
            <person name="Heidelberg J.F."/>
        </authorList>
    </citation>
    <scope>NUCLEOTIDE SEQUENCE [LARGE SCALE GENOMIC DNA]</scope>
</reference>
<dbReference type="Gene3D" id="1.10.150.390">
    <property type="match status" value="1"/>
</dbReference>
<dbReference type="GO" id="GO:0003899">
    <property type="term" value="F:DNA-directed RNA polymerase activity"/>
    <property type="evidence" value="ECO:0007669"/>
    <property type="project" value="UniProtKB-EC"/>
</dbReference>
<dbReference type="PANTHER" id="PTHR19376:SF32">
    <property type="entry name" value="DNA-DIRECTED RNA POLYMERASE III SUBUNIT RPC1"/>
    <property type="match status" value="1"/>
</dbReference>